<dbReference type="KEGG" id="hhy:Halhy_1158"/>
<dbReference type="STRING" id="760192.Halhy_1158"/>
<gene>
    <name evidence="6" type="ordered locus">Halhy_1158</name>
</gene>
<dbReference type="HOGENOM" id="CLU_009289_6_4_10"/>
<evidence type="ECO:0000313" key="6">
    <source>
        <dbReference type="EMBL" id="AEE49056.1"/>
    </source>
</evidence>
<evidence type="ECO:0000256" key="3">
    <source>
        <dbReference type="ARBA" id="ARBA00023136"/>
    </source>
</evidence>
<dbReference type="Pfam" id="PF00905">
    <property type="entry name" value="Transpeptidase"/>
    <property type="match status" value="1"/>
</dbReference>
<protein>
    <submittedName>
        <fullName evidence="6">Peptidoglycan glycosyltransferase</fullName>
        <ecNumber evidence="6">2.4.1.129</ecNumber>
    </submittedName>
</protein>
<organism evidence="6 7">
    <name type="scientific">Haliscomenobacter hydrossis (strain ATCC 27775 / DSM 1100 / LMG 10767 / O)</name>
    <dbReference type="NCBI Taxonomy" id="760192"/>
    <lineage>
        <taxon>Bacteria</taxon>
        <taxon>Pseudomonadati</taxon>
        <taxon>Bacteroidota</taxon>
        <taxon>Saprospiria</taxon>
        <taxon>Saprospirales</taxon>
        <taxon>Haliscomenobacteraceae</taxon>
        <taxon>Haliscomenobacter</taxon>
    </lineage>
</organism>
<accession>F4KSU9</accession>
<keyword evidence="2" id="KW-0378">Hydrolase</keyword>
<feature type="domain" description="PASTA" evidence="5">
    <location>
        <begin position="651"/>
        <end position="708"/>
    </location>
</feature>
<evidence type="ECO:0000259" key="5">
    <source>
        <dbReference type="PROSITE" id="PS51178"/>
    </source>
</evidence>
<keyword evidence="7" id="KW-1185">Reference proteome</keyword>
<dbReference type="GO" id="GO:0071555">
    <property type="term" value="P:cell wall organization"/>
    <property type="evidence" value="ECO:0007669"/>
    <property type="project" value="TreeGrafter"/>
</dbReference>
<dbReference type="EMBL" id="CP002691">
    <property type="protein sequence ID" value="AEE49056.1"/>
    <property type="molecule type" value="Genomic_DNA"/>
</dbReference>
<dbReference type="eggNOG" id="COG2815">
    <property type="taxonomic scope" value="Bacteria"/>
</dbReference>
<dbReference type="Gene3D" id="3.90.1310.10">
    <property type="entry name" value="Penicillin-binding protein 2a (Domain 2)"/>
    <property type="match status" value="1"/>
</dbReference>
<dbReference type="Gene3D" id="3.30.450.330">
    <property type="match status" value="1"/>
</dbReference>
<keyword evidence="4" id="KW-0812">Transmembrane</keyword>
<proteinExistence type="predicted"/>
<dbReference type="SUPFAM" id="SSF56519">
    <property type="entry name" value="Penicillin binding protein dimerisation domain"/>
    <property type="match status" value="1"/>
</dbReference>
<keyword evidence="6" id="KW-0808">Transferase</keyword>
<dbReference type="InterPro" id="IPR036138">
    <property type="entry name" value="PBP_dimer_sf"/>
</dbReference>
<dbReference type="Pfam" id="PF03717">
    <property type="entry name" value="PBP_dimer"/>
    <property type="match status" value="1"/>
</dbReference>
<keyword evidence="2" id="KW-0121">Carboxypeptidase</keyword>
<dbReference type="InterPro" id="IPR050515">
    <property type="entry name" value="Beta-lactam/transpept"/>
</dbReference>
<dbReference type="Gene3D" id="3.40.710.10">
    <property type="entry name" value="DD-peptidase/beta-lactamase superfamily"/>
    <property type="match status" value="1"/>
</dbReference>
<dbReference type="InterPro" id="IPR005543">
    <property type="entry name" value="PASTA_dom"/>
</dbReference>
<feature type="transmembrane region" description="Helical" evidence="4">
    <location>
        <begin position="7"/>
        <end position="28"/>
    </location>
</feature>
<comment type="subcellular location">
    <subcellularLocation>
        <location evidence="1">Membrane</location>
    </subcellularLocation>
</comment>
<dbReference type="EC" id="2.4.1.129" evidence="6"/>
<evidence type="ECO:0000256" key="2">
    <source>
        <dbReference type="ARBA" id="ARBA00022645"/>
    </source>
</evidence>
<dbReference type="CDD" id="cd06575">
    <property type="entry name" value="PASTA_Pbp2x-like_2"/>
    <property type="match status" value="1"/>
</dbReference>
<dbReference type="eggNOG" id="COG0768">
    <property type="taxonomic scope" value="Bacteria"/>
</dbReference>
<dbReference type="PANTHER" id="PTHR30627">
    <property type="entry name" value="PEPTIDOGLYCAN D,D-TRANSPEPTIDASE"/>
    <property type="match status" value="1"/>
</dbReference>
<dbReference type="PANTHER" id="PTHR30627:SF1">
    <property type="entry name" value="PEPTIDOGLYCAN D,D-TRANSPEPTIDASE FTSI"/>
    <property type="match status" value="1"/>
</dbReference>
<dbReference type="Gene3D" id="3.30.10.20">
    <property type="match status" value="1"/>
</dbReference>
<evidence type="ECO:0000256" key="1">
    <source>
        <dbReference type="ARBA" id="ARBA00004370"/>
    </source>
</evidence>
<dbReference type="Pfam" id="PF03793">
    <property type="entry name" value="PASTA"/>
    <property type="match status" value="1"/>
</dbReference>
<dbReference type="InterPro" id="IPR005311">
    <property type="entry name" value="PBP_dimer"/>
</dbReference>
<dbReference type="SMART" id="SM00740">
    <property type="entry name" value="PASTA"/>
    <property type="match status" value="1"/>
</dbReference>
<dbReference type="InterPro" id="IPR001460">
    <property type="entry name" value="PCN-bd_Tpept"/>
</dbReference>
<name>F4KSU9_HALH1</name>
<dbReference type="Proteomes" id="UP000008461">
    <property type="component" value="Chromosome"/>
</dbReference>
<evidence type="ECO:0000313" key="7">
    <source>
        <dbReference type="Proteomes" id="UP000008461"/>
    </source>
</evidence>
<dbReference type="GO" id="GO:0004180">
    <property type="term" value="F:carboxypeptidase activity"/>
    <property type="evidence" value="ECO:0007669"/>
    <property type="project" value="UniProtKB-KW"/>
</dbReference>
<dbReference type="GO" id="GO:0008658">
    <property type="term" value="F:penicillin binding"/>
    <property type="evidence" value="ECO:0007669"/>
    <property type="project" value="InterPro"/>
</dbReference>
<keyword evidence="4" id="KW-1133">Transmembrane helix</keyword>
<dbReference type="GO" id="GO:0016757">
    <property type="term" value="F:glycosyltransferase activity"/>
    <property type="evidence" value="ECO:0007669"/>
    <property type="project" value="UniProtKB-KW"/>
</dbReference>
<dbReference type="RefSeq" id="WP_013763611.1">
    <property type="nucleotide sequence ID" value="NC_015510.1"/>
</dbReference>
<keyword evidence="6" id="KW-0328">Glycosyltransferase</keyword>
<dbReference type="PROSITE" id="PS51178">
    <property type="entry name" value="PASTA"/>
    <property type="match status" value="1"/>
</dbReference>
<keyword evidence="2" id="KW-0645">Protease</keyword>
<reference key="2">
    <citation type="submission" date="2011-04" db="EMBL/GenBank/DDBJ databases">
        <title>Complete sequence of chromosome of Haliscomenobacter hydrossis DSM 1100.</title>
        <authorList>
            <consortium name="US DOE Joint Genome Institute (JGI-PGF)"/>
            <person name="Lucas S."/>
            <person name="Han J."/>
            <person name="Lapidus A."/>
            <person name="Bruce D."/>
            <person name="Goodwin L."/>
            <person name="Pitluck S."/>
            <person name="Peters L."/>
            <person name="Kyrpides N."/>
            <person name="Mavromatis K."/>
            <person name="Ivanova N."/>
            <person name="Ovchinnikova G."/>
            <person name="Pagani I."/>
            <person name="Daligault H."/>
            <person name="Detter J.C."/>
            <person name="Han C."/>
            <person name="Land M."/>
            <person name="Hauser L."/>
            <person name="Markowitz V."/>
            <person name="Cheng J.-F."/>
            <person name="Hugenholtz P."/>
            <person name="Woyke T."/>
            <person name="Wu D."/>
            <person name="Verbarg S."/>
            <person name="Frueling A."/>
            <person name="Brambilla E."/>
            <person name="Klenk H.-P."/>
            <person name="Eisen J.A."/>
        </authorList>
    </citation>
    <scope>NUCLEOTIDE SEQUENCE</scope>
    <source>
        <strain>DSM 1100</strain>
    </source>
</reference>
<dbReference type="OrthoDB" id="9804124at2"/>
<dbReference type="InterPro" id="IPR012338">
    <property type="entry name" value="Beta-lactam/transpept-like"/>
</dbReference>
<dbReference type="AlphaFoldDB" id="F4KSU9"/>
<dbReference type="GO" id="GO:0005886">
    <property type="term" value="C:plasma membrane"/>
    <property type="evidence" value="ECO:0007669"/>
    <property type="project" value="TreeGrafter"/>
</dbReference>
<reference evidence="6 7" key="1">
    <citation type="journal article" date="2011" name="Stand. Genomic Sci.">
        <title>Complete genome sequence of Haliscomenobacter hydrossis type strain (O).</title>
        <authorList>
            <consortium name="US DOE Joint Genome Institute (JGI-PGF)"/>
            <person name="Daligault H."/>
            <person name="Lapidus A."/>
            <person name="Zeytun A."/>
            <person name="Nolan M."/>
            <person name="Lucas S."/>
            <person name="Del Rio T.G."/>
            <person name="Tice H."/>
            <person name="Cheng J.F."/>
            <person name="Tapia R."/>
            <person name="Han C."/>
            <person name="Goodwin L."/>
            <person name="Pitluck S."/>
            <person name="Liolios K."/>
            <person name="Pagani I."/>
            <person name="Ivanova N."/>
            <person name="Huntemann M."/>
            <person name="Mavromatis K."/>
            <person name="Mikhailova N."/>
            <person name="Pati A."/>
            <person name="Chen A."/>
            <person name="Palaniappan K."/>
            <person name="Land M."/>
            <person name="Hauser L."/>
            <person name="Brambilla E.M."/>
            <person name="Rohde M."/>
            <person name="Verbarg S."/>
            <person name="Goker M."/>
            <person name="Bristow J."/>
            <person name="Eisen J.A."/>
            <person name="Markowitz V."/>
            <person name="Hugenholtz P."/>
            <person name="Kyrpides N.C."/>
            <person name="Klenk H.P."/>
            <person name="Woyke T."/>
        </authorList>
    </citation>
    <scope>NUCLEOTIDE SEQUENCE [LARGE SCALE GENOMIC DNA]</scope>
    <source>
        <strain evidence="7">ATCC 27775 / DSM 1100 / LMG 10767 / O</strain>
    </source>
</reference>
<dbReference type="SUPFAM" id="SSF56601">
    <property type="entry name" value="beta-lactamase/transpeptidase-like"/>
    <property type="match status" value="1"/>
</dbReference>
<sequence length="708" mass="79089">MEIKNEILYRIYFLLFGIFIPASVIMVWRTINISVVQGEDWRQRGKDNYVRFKAIEADRGNILAMDGSVLSTSIPYFDLYFDPVAPQVKDFNENIDSLSYCLARYVDDTYTPGGLRDYFIRARADSSNRHILIKKGATFIEKDRIEKYPLFNRGRFRGGLIVEQRNERRRPFGLLAQRTIGYVRESAKPVGIEGAMDSILRGQPGGQMMIRVDAKKDIWLPLEDLTAMDPKSGDDVMTTIDVNIQDITENALLRGMNAHDAEWGTAVVMDVKTGAIRAIANLGRGETGWWESFNYAIGSSVEPGSTFKTATMLALLEDGVIKLEDSININHGKAQFFESFMVDASPESTALDTISIQKAFEISSNVGIAGLAQRYYGSGNGPDRFIRRLKQFNLHLPSGIEVEGEANPYLKEAFSETWSGISLPWISHGYELRITPLQLLSFYNSIANNGIMMKPYLVSGTQRYGEMLEEFPPTVVKRQIASERSIERIRKLLEGVVNDGTARKLHTDAYNFAGKTGTAQINYRRSGNNIKIGGYRASFVGYFPAESPRYSCIVVIHRPRKAGFYGSDVAGPIFREVADKIMASGSNHQSPINLAERPVMKNEALPGLDVGAAADLRTAMKYLDLPFYGRPGTEMAVIRTHADSIMFQDRQLVERLVPNVLGMTLRDALYALENAGLKVRLNGVGKVISQSVPPNTKVRGQMISITLR</sequence>
<keyword evidence="3 4" id="KW-0472">Membrane</keyword>
<evidence type="ECO:0000256" key="4">
    <source>
        <dbReference type="SAM" id="Phobius"/>
    </source>
</evidence>
<dbReference type="SUPFAM" id="SSF54184">
    <property type="entry name" value="Penicillin-binding protein 2x (pbp-2x), c-terminal domain"/>
    <property type="match status" value="1"/>
</dbReference>